<evidence type="ECO:0000256" key="1">
    <source>
        <dbReference type="ARBA" id="ARBA00022741"/>
    </source>
</evidence>
<dbReference type="PANTHER" id="PTHR12435">
    <property type="match status" value="1"/>
</dbReference>
<keyword evidence="5" id="KW-1185">Reference proteome</keyword>
<evidence type="ECO:0000313" key="4">
    <source>
        <dbReference type="EMBL" id="TNV76434.1"/>
    </source>
</evidence>
<dbReference type="OrthoDB" id="9972657at2759"/>
<dbReference type="EMBL" id="RRYP01013589">
    <property type="protein sequence ID" value="TNV76434.1"/>
    <property type="molecule type" value="Genomic_DNA"/>
</dbReference>
<accession>A0A8J8NLA1</accession>
<protein>
    <submittedName>
        <fullName evidence="4">Uncharacterized protein</fullName>
    </submittedName>
</protein>
<sequence>MPLIIMVGVPCAGKTTRAKAIQSYLQEDCKLNVELINEETLGISKCEYYKDPQTEKILRASLKSNVEKLIDQNRVVILDSQNYIKGYRYELYCLARNAQTNVVTIFCDTESEIAQKVCSEGGYDNAFPPALFEDYFGRLERPDPTKRWDNPLISIRFDEVTPYEEIAQTVQSGKKPRDPVSTKAEITFDANFIYELDKSCQKIINFIMAKQQEVTQGDVIAGLPGCQKKYKVLRVLSPVELKKYKKDFLNLSKLHPPKSKDKFGDAFLEFLNASNAGAAAASE</sequence>
<comment type="similarity">
    <text evidence="3">Belongs to the KTI12 family.</text>
</comment>
<reference evidence="4" key="1">
    <citation type="submission" date="2019-06" db="EMBL/GenBank/DDBJ databases">
        <authorList>
            <person name="Zheng W."/>
        </authorList>
    </citation>
    <scope>NUCLEOTIDE SEQUENCE</scope>
    <source>
        <strain evidence="4">QDHG01</strain>
    </source>
</reference>
<evidence type="ECO:0000256" key="2">
    <source>
        <dbReference type="ARBA" id="ARBA00022840"/>
    </source>
</evidence>
<organism evidence="4 5">
    <name type="scientific">Halteria grandinella</name>
    <dbReference type="NCBI Taxonomy" id="5974"/>
    <lineage>
        <taxon>Eukaryota</taxon>
        <taxon>Sar</taxon>
        <taxon>Alveolata</taxon>
        <taxon>Ciliophora</taxon>
        <taxon>Intramacronucleata</taxon>
        <taxon>Spirotrichea</taxon>
        <taxon>Stichotrichia</taxon>
        <taxon>Sporadotrichida</taxon>
        <taxon>Halteriidae</taxon>
        <taxon>Halteria</taxon>
    </lineage>
</organism>
<evidence type="ECO:0000313" key="5">
    <source>
        <dbReference type="Proteomes" id="UP000785679"/>
    </source>
</evidence>
<dbReference type="Gene3D" id="3.40.50.300">
    <property type="entry name" value="P-loop containing nucleotide triphosphate hydrolases"/>
    <property type="match status" value="1"/>
</dbReference>
<dbReference type="AlphaFoldDB" id="A0A8J8NLA1"/>
<dbReference type="InterPro" id="IPR013641">
    <property type="entry name" value="KTI12/PSTK"/>
</dbReference>
<dbReference type="SUPFAM" id="SSF52540">
    <property type="entry name" value="P-loop containing nucleoside triphosphate hydrolases"/>
    <property type="match status" value="1"/>
</dbReference>
<gene>
    <name evidence="4" type="ORF">FGO68_gene13585</name>
</gene>
<comment type="caution">
    <text evidence="4">The sequence shown here is derived from an EMBL/GenBank/DDBJ whole genome shotgun (WGS) entry which is preliminary data.</text>
</comment>
<proteinExistence type="inferred from homology"/>
<keyword evidence="2" id="KW-0067">ATP-binding</keyword>
<dbReference type="Pfam" id="PF08433">
    <property type="entry name" value="KTI12"/>
    <property type="match status" value="1"/>
</dbReference>
<evidence type="ECO:0000256" key="3">
    <source>
        <dbReference type="ARBA" id="ARBA00025768"/>
    </source>
</evidence>
<dbReference type="GO" id="GO:0005524">
    <property type="term" value="F:ATP binding"/>
    <property type="evidence" value="ECO:0007669"/>
    <property type="project" value="UniProtKB-KW"/>
</dbReference>
<name>A0A8J8NLA1_HALGN</name>
<dbReference type="InterPro" id="IPR027417">
    <property type="entry name" value="P-loop_NTPase"/>
</dbReference>
<keyword evidence="1" id="KW-0547">Nucleotide-binding</keyword>
<dbReference type="Proteomes" id="UP000785679">
    <property type="component" value="Unassembled WGS sequence"/>
</dbReference>